<reference evidence="2 3" key="1">
    <citation type="submission" date="2015-10" db="EMBL/GenBank/DDBJ databases">
        <title>Draft genome of Bosea thiooxidans.</title>
        <authorList>
            <person name="Wang X."/>
        </authorList>
    </citation>
    <scope>NUCLEOTIDE SEQUENCE [LARGE SCALE GENOMIC DNA]</scope>
    <source>
        <strain evidence="2 3">CGMCC 9174</strain>
    </source>
</reference>
<dbReference type="Gene3D" id="1.10.10.10">
    <property type="entry name" value="Winged helix-like DNA-binding domain superfamily/Winged helix DNA-binding domain"/>
    <property type="match status" value="1"/>
</dbReference>
<evidence type="ECO:0000313" key="2">
    <source>
        <dbReference type="EMBL" id="KQK28129.1"/>
    </source>
</evidence>
<accession>A0A0Q3LXJ3</accession>
<comment type="caution">
    <text evidence="2">The sequence shown here is derived from an EMBL/GenBank/DDBJ whole genome shotgun (WGS) entry which is preliminary data.</text>
</comment>
<dbReference type="SUPFAM" id="SSF46785">
    <property type="entry name" value="Winged helix' DNA-binding domain"/>
    <property type="match status" value="1"/>
</dbReference>
<name>A0A0Q3LXJ3_9HYPH</name>
<dbReference type="AlphaFoldDB" id="A0A0Q3LXJ3"/>
<dbReference type="InterPro" id="IPR036390">
    <property type="entry name" value="WH_DNA-bd_sf"/>
</dbReference>
<dbReference type="GO" id="GO:0003677">
    <property type="term" value="F:DNA binding"/>
    <property type="evidence" value="ECO:0007669"/>
    <property type="project" value="InterPro"/>
</dbReference>
<sequence>MDQVETAGEDGCDDPISWALDATGLTFVHVNRVLSAMRKEGIVQFHYRRLRILDPDRLIEVPGWLRKRRRDGSNDNLRLCFAPQ</sequence>
<protein>
    <recommendedName>
        <fullName evidence="1">HTH crp-type domain-containing protein</fullName>
    </recommendedName>
</protein>
<dbReference type="PROSITE" id="PS51063">
    <property type="entry name" value="HTH_CRP_2"/>
    <property type="match status" value="1"/>
</dbReference>
<gene>
    <name evidence="2" type="ORF">ARD30_23255</name>
</gene>
<feature type="domain" description="HTH crp-type" evidence="1">
    <location>
        <begin position="1"/>
        <end position="56"/>
    </location>
</feature>
<organism evidence="2 3">
    <name type="scientific">Bosea thiooxidans</name>
    <dbReference type="NCBI Taxonomy" id="53254"/>
    <lineage>
        <taxon>Bacteria</taxon>
        <taxon>Pseudomonadati</taxon>
        <taxon>Pseudomonadota</taxon>
        <taxon>Alphaproteobacteria</taxon>
        <taxon>Hyphomicrobiales</taxon>
        <taxon>Boseaceae</taxon>
        <taxon>Bosea</taxon>
    </lineage>
</organism>
<evidence type="ECO:0000259" key="1">
    <source>
        <dbReference type="PROSITE" id="PS51063"/>
    </source>
</evidence>
<dbReference type="Pfam" id="PF13545">
    <property type="entry name" value="HTH_Crp_2"/>
    <property type="match status" value="1"/>
</dbReference>
<keyword evidence="3" id="KW-1185">Reference proteome</keyword>
<dbReference type="InterPro" id="IPR036388">
    <property type="entry name" value="WH-like_DNA-bd_sf"/>
</dbReference>
<dbReference type="Proteomes" id="UP000051562">
    <property type="component" value="Unassembled WGS sequence"/>
</dbReference>
<dbReference type="InterPro" id="IPR012318">
    <property type="entry name" value="HTH_CRP"/>
</dbReference>
<dbReference type="GO" id="GO:0006355">
    <property type="term" value="P:regulation of DNA-templated transcription"/>
    <property type="evidence" value="ECO:0007669"/>
    <property type="project" value="InterPro"/>
</dbReference>
<proteinExistence type="predicted"/>
<evidence type="ECO:0000313" key="3">
    <source>
        <dbReference type="Proteomes" id="UP000051562"/>
    </source>
</evidence>
<dbReference type="EMBL" id="LMAR01000081">
    <property type="protein sequence ID" value="KQK28129.1"/>
    <property type="molecule type" value="Genomic_DNA"/>
</dbReference>